<dbReference type="EMBL" id="JACHLN010000003">
    <property type="protein sequence ID" value="MBB4840381.1"/>
    <property type="molecule type" value="Genomic_DNA"/>
</dbReference>
<dbReference type="PRINTS" id="PR00455">
    <property type="entry name" value="HTHTETR"/>
</dbReference>
<reference evidence="4 5" key="1">
    <citation type="submission" date="2020-08" db="EMBL/GenBank/DDBJ databases">
        <title>Functional genomics of gut bacteria from endangered species of beetles.</title>
        <authorList>
            <person name="Carlos-Shanley C."/>
        </authorList>
    </citation>
    <scope>NUCLEOTIDE SEQUENCE [LARGE SCALE GENOMIC DNA]</scope>
    <source>
        <strain evidence="4 5">S00224</strain>
    </source>
</reference>
<dbReference type="AlphaFoldDB" id="A0A7W7K4B6"/>
<feature type="domain" description="HTH tetR-type" evidence="3">
    <location>
        <begin position="21"/>
        <end position="81"/>
    </location>
</feature>
<keyword evidence="5" id="KW-1185">Reference proteome</keyword>
<dbReference type="InterPro" id="IPR009057">
    <property type="entry name" value="Homeodomain-like_sf"/>
</dbReference>
<evidence type="ECO:0000313" key="5">
    <source>
        <dbReference type="Proteomes" id="UP000575241"/>
    </source>
</evidence>
<feature type="DNA-binding region" description="H-T-H motif" evidence="2">
    <location>
        <begin position="44"/>
        <end position="63"/>
    </location>
</feature>
<dbReference type="Pfam" id="PF17923">
    <property type="entry name" value="TetR_C_18"/>
    <property type="match status" value="1"/>
</dbReference>
<proteinExistence type="predicted"/>
<dbReference type="InterPro" id="IPR001647">
    <property type="entry name" value="HTH_TetR"/>
</dbReference>
<dbReference type="Proteomes" id="UP000575241">
    <property type="component" value="Unassembled WGS sequence"/>
</dbReference>
<sequence length="223" mass="24188">MPPARTTRVASRKEPRQARSNQLVEAVLDAAVQVLTKEGAQRFTTARVAERAGVSVGSLYQYFPNKAAILFRLQSDEWQQTSAMLRAILEDASTPPLGRLRRLVHTFIQSECEEAAIRTALTDAAPLYRDAPEAIHARAENAGIYDAFLREALPGTAEEERKLACGLIKMTLSGVGERFSQTPRTEAEIAGWSDALADMLCGYVEGLATGIPAAQGRDNQSGG</sequence>
<comment type="caution">
    <text evidence="4">The sequence shown here is derived from an EMBL/GenBank/DDBJ whole genome shotgun (WGS) entry which is preliminary data.</text>
</comment>
<evidence type="ECO:0000259" key="3">
    <source>
        <dbReference type="PROSITE" id="PS50977"/>
    </source>
</evidence>
<dbReference type="PANTHER" id="PTHR30055">
    <property type="entry name" value="HTH-TYPE TRANSCRIPTIONAL REGULATOR RUTR"/>
    <property type="match status" value="1"/>
</dbReference>
<keyword evidence="1 2" id="KW-0238">DNA-binding</keyword>
<dbReference type="RefSeq" id="WP_184168849.1">
    <property type="nucleotide sequence ID" value="NZ_JACHLN010000003.1"/>
</dbReference>
<dbReference type="InterPro" id="IPR050109">
    <property type="entry name" value="HTH-type_TetR-like_transc_reg"/>
</dbReference>
<gene>
    <name evidence="4" type="ORF">HNP52_003473</name>
</gene>
<dbReference type="GO" id="GO:0003700">
    <property type="term" value="F:DNA-binding transcription factor activity"/>
    <property type="evidence" value="ECO:0007669"/>
    <property type="project" value="TreeGrafter"/>
</dbReference>
<dbReference type="SUPFAM" id="SSF46689">
    <property type="entry name" value="Homeodomain-like"/>
    <property type="match status" value="1"/>
</dbReference>
<name>A0A7W7K4B6_9SPHN</name>
<accession>A0A7W7K4B6</accession>
<organism evidence="4 5">
    <name type="scientific">Sphingomonas kyeonggiensis</name>
    <dbReference type="NCBI Taxonomy" id="1268553"/>
    <lineage>
        <taxon>Bacteria</taxon>
        <taxon>Pseudomonadati</taxon>
        <taxon>Pseudomonadota</taxon>
        <taxon>Alphaproteobacteria</taxon>
        <taxon>Sphingomonadales</taxon>
        <taxon>Sphingomonadaceae</taxon>
        <taxon>Sphingomonas</taxon>
    </lineage>
</organism>
<dbReference type="Pfam" id="PF00440">
    <property type="entry name" value="TetR_N"/>
    <property type="match status" value="1"/>
</dbReference>
<evidence type="ECO:0000313" key="4">
    <source>
        <dbReference type="EMBL" id="MBB4840381.1"/>
    </source>
</evidence>
<dbReference type="PROSITE" id="PS50977">
    <property type="entry name" value="HTH_TETR_2"/>
    <property type="match status" value="1"/>
</dbReference>
<dbReference type="Gene3D" id="1.10.357.10">
    <property type="entry name" value="Tetracycline Repressor, domain 2"/>
    <property type="match status" value="1"/>
</dbReference>
<evidence type="ECO:0000256" key="2">
    <source>
        <dbReference type="PROSITE-ProRule" id="PRU00335"/>
    </source>
</evidence>
<dbReference type="PANTHER" id="PTHR30055:SF201">
    <property type="entry name" value="TRANSCRIPTIONAL REGULATORY PROTEIN"/>
    <property type="match status" value="1"/>
</dbReference>
<evidence type="ECO:0000256" key="1">
    <source>
        <dbReference type="ARBA" id="ARBA00023125"/>
    </source>
</evidence>
<dbReference type="GO" id="GO:0000976">
    <property type="term" value="F:transcription cis-regulatory region binding"/>
    <property type="evidence" value="ECO:0007669"/>
    <property type="project" value="TreeGrafter"/>
</dbReference>
<protein>
    <submittedName>
        <fullName evidence="4">AcrR family transcriptional regulator</fullName>
    </submittedName>
</protein>
<dbReference type="InterPro" id="IPR040804">
    <property type="entry name" value="TetR_C_18"/>
</dbReference>